<organism evidence="2 3">
    <name type="scientific">Ogataea philodendri</name>
    <dbReference type="NCBI Taxonomy" id="1378263"/>
    <lineage>
        <taxon>Eukaryota</taxon>
        <taxon>Fungi</taxon>
        <taxon>Dikarya</taxon>
        <taxon>Ascomycota</taxon>
        <taxon>Saccharomycotina</taxon>
        <taxon>Pichiomycetes</taxon>
        <taxon>Pichiales</taxon>
        <taxon>Pichiaceae</taxon>
        <taxon>Ogataea</taxon>
    </lineage>
</organism>
<keyword evidence="1" id="KW-0812">Transmembrane</keyword>
<evidence type="ECO:0008006" key="4">
    <source>
        <dbReference type="Google" id="ProtNLM"/>
    </source>
</evidence>
<dbReference type="GeneID" id="70237208"/>
<proteinExistence type="predicted"/>
<reference evidence="2" key="2">
    <citation type="submission" date="2021-01" db="EMBL/GenBank/DDBJ databases">
        <authorList>
            <person name="Schikora-Tamarit M.A."/>
        </authorList>
    </citation>
    <scope>NUCLEOTIDE SEQUENCE</scope>
    <source>
        <strain evidence="2">CBS6075</strain>
    </source>
</reference>
<dbReference type="RefSeq" id="XP_046060177.1">
    <property type="nucleotide sequence ID" value="XM_046206408.1"/>
</dbReference>
<reference evidence="2" key="1">
    <citation type="journal article" date="2021" name="Open Biol.">
        <title>Shared evolutionary footprints suggest mitochondrial oxidative damage underlies multiple complex I losses in fungi.</title>
        <authorList>
            <person name="Schikora-Tamarit M.A."/>
            <person name="Marcet-Houben M."/>
            <person name="Nosek J."/>
            <person name="Gabaldon T."/>
        </authorList>
    </citation>
    <scope>NUCLEOTIDE SEQUENCE</scope>
    <source>
        <strain evidence="2">CBS6075</strain>
    </source>
</reference>
<dbReference type="AlphaFoldDB" id="A0A9P8T2N5"/>
<comment type="caution">
    <text evidence="2">The sequence shown here is derived from an EMBL/GenBank/DDBJ whole genome shotgun (WGS) entry which is preliminary data.</text>
</comment>
<keyword evidence="1" id="KW-1133">Transmembrane helix</keyword>
<evidence type="ECO:0000256" key="1">
    <source>
        <dbReference type="SAM" id="Phobius"/>
    </source>
</evidence>
<dbReference type="EMBL" id="JAEUBE010000366">
    <property type="protein sequence ID" value="KAH3663841.1"/>
    <property type="molecule type" value="Genomic_DNA"/>
</dbReference>
<evidence type="ECO:0000313" key="3">
    <source>
        <dbReference type="Proteomes" id="UP000769157"/>
    </source>
</evidence>
<sequence length="514" mass="57216">MLQTHDLLDSLDFCVFHDLVARPETANDKAESPSVRIRVHLCPSLVPALFASSSLGYPVSLLFLLPSFFFNALSAFAAAMSITLSRIPEASTFFTNESGSSSFFPPNWDALVVSCSLVWDVKAGFSTKQFTKRNMLFLIWNGLIMAVLLFFLICSWIFATSRLVTNSTCVPPEVVAIEFTKETWLKLPSEIEKAISHLSSMTWCTIVGNGSGAGSGLMAPSSAGSDLTGTSTLWPLAFSSALTYSSTYCLKLCTLRVVPFRLTFTPFTEPHRSYTLLLKTPRMSLSRVSIPNFAKSGLKMISVYSSCFFILVIFGLPASDMLFLHLGSVTVSSTSDFSLVVIVITRGEQVTKDQLWDINLFFGMDLDRNTSSVISDGDRVILCVDLDVDLLHRWVSNFVICSIDQNLVKDLEQTRNNVHKLFFHGLTEDFEPLVVFVELERGFFFGFCGDGVADNEYWDSESLILEVLLDRKKREMGNLEKFPQRKALTLESNGPDLKMTGCIRLAAGTCHLFW</sequence>
<keyword evidence="3" id="KW-1185">Reference proteome</keyword>
<accession>A0A9P8T2N5</accession>
<feature type="transmembrane region" description="Helical" evidence="1">
    <location>
        <begin position="55"/>
        <end position="79"/>
    </location>
</feature>
<gene>
    <name evidence="2" type="ORF">OGAPHI_005244</name>
</gene>
<name>A0A9P8T2N5_9ASCO</name>
<keyword evidence="1" id="KW-0472">Membrane</keyword>
<dbReference type="Proteomes" id="UP000769157">
    <property type="component" value="Unassembled WGS sequence"/>
</dbReference>
<feature type="transmembrane region" description="Helical" evidence="1">
    <location>
        <begin position="135"/>
        <end position="158"/>
    </location>
</feature>
<protein>
    <recommendedName>
        <fullName evidence="4">Transmembrane protein</fullName>
    </recommendedName>
</protein>
<evidence type="ECO:0000313" key="2">
    <source>
        <dbReference type="EMBL" id="KAH3663841.1"/>
    </source>
</evidence>